<accession>A0AC11CSR2</accession>
<gene>
    <name evidence="1" type="primary">LOC132658724</name>
</gene>
<name>A0AC11CSR2_SHEEP</name>
<reference evidence="1" key="3">
    <citation type="submission" date="2025-09" db="UniProtKB">
        <authorList>
            <consortium name="Ensembl"/>
        </authorList>
    </citation>
    <scope>IDENTIFICATION</scope>
</reference>
<reference evidence="1" key="1">
    <citation type="submission" date="2020-11" db="EMBL/GenBank/DDBJ databases">
        <authorList>
            <person name="Davenport K.M."/>
            <person name="Bickhart D.M."/>
            <person name="Smith T.P.L."/>
            <person name="Murdoch B.M."/>
            <person name="Rosen B.D."/>
        </authorList>
    </citation>
    <scope>NUCLEOTIDE SEQUENCE [LARGE SCALE GENOMIC DNA]</scope>
    <source>
        <strain evidence="1">OAR_USU_Benz2616</strain>
    </source>
</reference>
<proteinExistence type="predicted"/>
<reference evidence="1" key="2">
    <citation type="submission" date="2025-08" db="UniProtKB">
        <authorList>
            <consortium name="Ensembl"/>
        </authorList>
    </citation>
    <scope>IDENTIFICATION</scope>
</reference>
<evidence type="ECO:0000313" key="1">
    <source>
        <dbReference type="Ensembl" id="ENSOARP00020034798.1"/>
    </source>
</evidence>
<sequence>MLHHDDLPAPPGGFIDPPQLFPIQRQQNDNVINVQYTPLEYKFFKDLKAAVVQYSLQSPFVLAMLESLGRGKLIIPLDWKSIAQAVLEGTQWLQLRSWWEEEARKQARINEGQNPPGPLEDKLMGEGPYQDLREQAQYSDQDLQQVRQVFLRAWRRVVPTGHAQPSFVKTMQGPNEPYTDFLARLRVAVEWAVGTDEISEILLQILAFENANPECKHTLGPFKGQGTSIAEYIRACSGVGGAEHQANVFATALAKAMRPQKGGNCFHCGKPGHMKTECWKLKADQGAIPKDRSLAGKNKTPPGLCHRCRKGFHWTNECRSKTDKMGNPIPGNYPAGLSP</sequence>
<protein>
    <submittedName>
        <fullName evidence="1">Uncharacterized protein</fullName>
    </submittedName>
</protein>
<dbReference type="Ensembl" id="ENSOART00020046666.1">
    <property type="protein sequence ID" value="ENSOARP00020034798.1"/>
    <property type="gene ID" value="ENSOARG00020032138.1"/>
</dbReference>
<organism evidence="1">
    <name type="scientific">Ovis aries</name>
    <name type="common">Sheep</name>
    <dbReference type="NCBI Taxonomy" id="9940"/>
    <lineage>
        <taxon>Eukaryota</taxon>
        <taxon>Metazoa</taxon>
        <taxon>Chordata</taxon>
        <taxon>Craniata</taxon>
        <taxon>Vertebrata</taxon>
        <taxon>Euteleostomi</taxon>
        <taxon>Mammalia</taxon>
        <taxon>Eutheria</taxon>
        <taxon>Laurasiatheria</taxon>
        <taxon>Artiodactyla</taxon>
        <taxon>Ruminantia</taxon>
        <taxon>Pecora</taxon>
        <taxon>Bovidae</taxon>
        <taxon>Caprinae</taxon>
        <taxon>Ovis</taxon>
    </lineage>
</organism>